<feature type="transmembrane region" description="Helical" evidence="1">
    <location>
        <begin position="25"/>
        <end position="46"/>
    </location>
</feature>
<dbReference type="Proteomes" id="UP000001861">
    <property type="component" value="Unassembled WGS sequence"/>
</dbReference>
<accession>A8P4W6</accession>
<evidence type="ECO:0000256" key="1">
    <source>
        <dbReference type="SAM" id="Phobius"/>
    </source>
</evidence>
<reference evidence="2 3" key="1">
    <citation type="journal article" date="2010" name="Proc. Natl. Acad. Sci. U.S.A.">
        <title>Insights into evolution of multicellular fungi from the assembled chromosomes of the mushroom Coprinopsis cinerea (Coprinus cinereus).</title>
        <authorList>
            <person name="Stajich J.E."/>
            <person name="Wilke S.K."/>
            <person name="Ahren D."/>
            <person name="Au C.H."/>
            <person name="Birren B.W."/>
            <person name="Borodovsky M."/>
            <person name="Burns C."/>
            <person name="Canback B."/>
            <person name="Casselton L.A."/>
            <person name="Cheng C.K."/>
            <person name="Deng J."/>
            <person name="Dietrich F.S."/>
            <person name="Fargo D.C."/>
            <person name="Farman M.L."/>
            <person name="Gathman A.C."/>
            <person name="Goldberg J."/>
            <person name="Guigo R."/>
            <person name="Hoegger P.J."/>
            <person name="Hooker J.B."/>
            <person name="Huggins A."/>
            <person name="James T.Y."/>
            <person name="Kamada T."/>
            <person name="Kilaru S."/>
            <person name="Kodira C."/>
            <person name="Kues U."/>
            <person name="Kupfer D."/>
            <person name="Kwan H.S."/>
            <person name="Lomsadze A."/>
            <person name="Li W."/>
            <person name="Lilly W.W."/>
            <person name="Ma L.J."/>
            <person name="Mackey A.J."/>
            <person name="Manning G."/>
            <person name="Martin F."/>
            <person name="Muraguchi H."/>
            <person name="Natvig D.O."/>
            <person name="Palmerini H."/>
            <person name="Ramesh M.A."/>
            <person name="Rehmeyer C.J."/>
            <person name="Roe B.A."/>
            <person name="Shenoy N."/>
            <person name="Stanke M."/>
            <person name="Ter-Hovhannisyan V."/>
            <person name="Tunlid A."/>
            <person name="Velagapudi R."/>
            <person name="Vision T.J."/>
            <person name="Zeng Q."/>
            <person name="Zolan M.E."/>
            <person name="Pukkila P.J."/>
        </authorList>
    </citation>
    <scope>NUCLEOTIDE SEQUENCE [LARGE SCALE GENOMIC DNA]</scope>
    <source>
        <strain evidence="3">Okayama-7 / 130 / ATCC MYA-4618 / FGSC 9003</strain>
    </source>
</reference>
<evidence type="ECO:0000313" key="3">
    <source>
        <dbReference type="Proteomes" id="UP000001861"/>
    </source>
</evidence>
<dbReference type="AlphaFoldDB" id="A8P4W6"/>
<proteinExistence type="predicted"/>
<feature type="transmembrane region" description="Helical" evidence="1">
    <location>
        <begin position="135"/>
        <end position="156"/>
    </location>
</feature>
<organism evidence="2 3">
    <name type="scientific">Coprinopsis cinerea (strain Okayama-7 / 130 / ATCC MYA-4618 / FGSC 9003)</name>
    <name type="common">Inky cap fungus</name>
    <name type="synonym">Hormographiella aspergillata</name>
    <dbReference type="NCBI Taxonomy" id="240176"/>
    <lineage>
        <taxon>Eukaryota</taxon>
        <taxon>Fungi</taxon>
        <taxon>Dikarya</taxon>
        <taxon>Basidiomycota</taxon>
        <taxon>Agaricomycotina</taxon>
        <taxon>Agaricomycetes</taxon>
        <taxon>Agaricomycetidae</taxon>
        <taxon>Agaricales</taxon>
        <taxon>Agaricineae</taxon>
        <taxon>Psathyrellaceae</taxon>
        <taxon>Coprinopsis</taxon>
    </lineage>
</organism>
<feature type="transmembrane region" description="Helical" evidence="1">
    <location>
        <begin position="256"/>
        <end position="276"/>
    </location>
</feature>
<protein>
    <submittedName>
        <fullName evidence="2">Uncharacterized protein</fullName>
    </submittedName>
</protein>
<dbReference type="RefSeq" id="XP_001838827.2">
    <property type="nucleotide sequence ID" value="XM_001838775.2"/>
</dbReference>
<evidence type="ECO:0000313" key="2">
    <source>
        <dbReference type="EMBL" id="EAU82942.2"/>
    </source>
</evidence>
<dbReference type="OrthoDB" id="3354175at2759"/>
<keyword evidence="1" id="KW-0472">Membrane</keyword>
<keyword evidence="1" id="KW-0812">Transmembrane</keyword>
<dbReference type="GeneID" id="6015428"/>
<comment type="caution">
    <text evidence="2">The sequence shown here is derived from an EMBL/GenBank/DDBJ whole genome shotgun (WGS) entry which is preliminary data.</text>
</comment>
<feature type="transmembrane region" description="Helical" evidence="1">
    <location>
        <begin position="58"/>
        <end position="84"/>
    </location>
</feature>
<sequence>MALPEEFIERLALHDAAIFYTGNTIAVLDIGMQIFMCIYGLSAFIGTSPELRKGRRPYVLLSFAILVLSGIPACLDLAMGFKALYGTGSGLDYIRARQRGYHDAMATVSQTLFHAYVALGDGLLVLTIDDSFGDVISFGMTFGFIGLSLTNIVRIISKTARSTELQAVRTQQITIAYTFLTVSLNVIATSLIAYRLVRAQRSFSRTLPGRGMRVYRAAARILVESALPLTLFGLCAALFGVVVWFRRSEEDGSLDLGSMVAGDVFGALYASFARLISRFISWNLKALAPQMIIFRVTTGRSWHTRDADLHTSVDVQNRLSQPILFNHQSVSISVGDVEDARGIGEGGVQHDDGIHKSRLEAPKEVI</sequence>
<keyword evidence="1" id="KW-1133">Transmembrane helix</keyword>
<dbReference type="VEuPathDB" id="FungiDB:CC1G_09204"/>
<gene>
    <name evidence="2" type="ORF">CC1G_09204</name>
</gene>
<feature type="transmembrane region" description="Helical" evidence="1">
    <location>
        <begin position="176"/>
        <end position="197"/>
    </location>
</feature>
<keyword evidence="3" id="KW-1185">Reference proteome</keyword>
<feature type="transmembrane region" description="Helical" evidence="1">
    <location>
        <begin position="104"/>
        <end position="128"/>
    </location>
</feature>
<name>A8P4W6_COPC7</name>
<dbReference type="KEGG" id="cci:CC1G_09204"/>
<dbReference type="InParanoid" id="A8P4W6"/>
<dbReference type="EMBL" id="AACS02000011">
    <property type="protein sequence ID" value="EAU82942.2"/>
    <property type="molecule type" value="Genomic_DNA"/>
</dbReference>
<dbReference type="HOGENOM" id="CLU_044614_4_0_1"/>
<feature type="transmembrane region" description="Helical" evidence="1">
    <location>
        <begin position="218"/>
        <end position="244"/>
    </location>
</feature>